<dbReference type="InterPro" id="IPR050759">
    <property type="entry name" value="Serine_protease_kringle"/>
</dbReference>
<evidence type="ECO:0000256" key="1">
    <source>
        <dbReference type="ARBA" id="ARBA00022572"/>
    </source>
</evidence>
<dbReference type="PANTHER" id="PTHR24261:SF7">
    <property type="entry name" value="KRINGLE DOMAIN-CONTAINING PROTEIN"/>
    <property type="match status" value="1"/>
</dbReference>
<dbReference type="PROSITE" id="PS50070">
    <property type="entry name" value="KRINGLE_2"/>
    <property type="match status" value="1"/>
</dbReference>
<reference evidence="6" key="1">
    <citation type="submission" date="2020-11" db="EMBL/GenBank/DDBJ databases">
        <authorList>
            <person name="Tran Van P."/>
        </authorList>
    </citation>
    <scope>NUCLEOTIDE SEQUENCE</scope>
</reference>
<sequence length="201" mass="22052">MVPMECKLTHYGGEYLGKKNVSRSRNPCLPWLSRVSSDNQYDNVLPAFSDSLDSRHNFCRNPNGAVPSPWCWTTTHGNDPQMEECDIPFCFELLLEYPSNSPPECKLTVSGGEYAGRKNETNWGLPCQSWNISGNNGLIEEMNRWAAFSDNAQEKEVLLVEAENLEFAILAFGGVGGTGRQQVAAGAGGTGFPDGSHSPEM</sequence>
<evidence type="ECO:0000256" key="2">
    <source>
        <dbReference type="ARBA" id="ARBA00023157"/>
    </source>
</evidence>
<feature type="region of interest" description="Disordered" evidence="4">
    <location>
        <begin position="182"/>
        <end position="201"/>
    </location>
</feature>
<evidence type="ECO:0000256" key="4">
    <source>
        <dbReference type="SAM" id="MobiDB-lite"/>
    </source>
</evidence>
<name>A0A7R9ADU8_9CRUS</name>
<dbReference type="InterPro" id="IPR018056">
    <property type="entry name" value="Kringle_CS"/>
</dbReference>
<evidence type="ECO:0000313" key="7">
    <source>
        <dbReference type="Proteomes" id="UP000677054"/>
    </source>
</evidence>
<keyword evidence="1 3" id="KW-0420">Kringle</keyword>
<evidence type="ECO:0000256" key="3">
    <source>
        <dbReference type="PROSITE-ProRule" id="PRU00121"/>
    </source>
</evidence>
<dbReference type="EMBL" id="LR903587">
    <property type="protein sequence ID" value="CAD7252054.1"/>
    <property type="molecule type" value="Genomic_DNA"/>
</dbReference>
<dbReference type="PROSITE" id="PS00021">
    <property type="entry name" value="KRINGLE_1"/>
    <property type="match status" value="1"/>
</dbReference>
<dbReference type="OrthoDB" id="1915767at2759"/>
<dbReference type="PANTHER" id="PTHR24261">
    <property type="entry name" value="PLASMINOGEN-RELATED"/>
    <property type="match status" value="1"/>
</dbReference>
<feature type="domain" description="Kringle" evidence="5">
    <location>
        <begin position="12"/>
        <end position="90"/>
    </location>
</feature>
<accession>A0A7R9ADU8</accession>
<dbReference type="Pfam" id="PF00051">
    <property type="entry name" value="Kringle"/>
    <property type="match status" value="1"/>
</dbReference>
<dbReference type="SMART" id="SM00130">
    <property type="entry name" value="KR"/>
    <property type="match status" value="1"/>
</dbReference>
<proteinExistence type="predicted"/>
<dbReference type="InterPro" id="IPR038178">
    <property type="entry name" value="Kringle_sf"/>
</dbReference>
<dbReference type="SUPFAM" id="SSF57440">
    <property type="entry name" value="Kringle-like"/>
    <property type="match status" value="1"/>
</dbReference>
<dbReference type="EMBL" id="CAJPEV010004070">
    <property type="protein sequence ID" value="CAG0901101.1"/>
    <property type="molecule type" value="Genomic_DNA"/>
</dbReference>
<dbReference type="Gene3D" id="2.40.20.10">
    <property type="entry name" value="Plasminogen Kringle 4"/>
    <property type="match status" value="1"/>
</dbReference>
<keyword evidence="2" id="KW-1015">Disulfide bond</keyword>
<comment type="caution">
    <text evidence="3">Lacks conserved residue(s) required for the propagation of feature annotation.</text>
</comment>
<evidence type="ECO:0000259" key="5">
    <source>
        <dbReference type="PROSITE" id="PS50070"/>
    </source>
</evidence>
<dbReference type="InterPro" id="IPR013806">
    <property type="entry name" value="Kringle-like"/>
</dbReference>
<gene>
    <name evidence="6" type="ORF">DSTB1V02_LOCUS11815</name>
</gene>
<dbReference type="Proteomes" id="UP000677054">
    <property type="component" value="Unassembled WGS sequence"/>
</dbReference>
<dbReference type="AlphaFoldDB" id="A0A7R9ADU8"/>
<protein>
    <recommendedName>
        <fullName evidence="5">Kringle domain-containing protein</fullName>
    </recommendedName>
</protein>
<organism evidence="6">
    <name type="scientific">Darwinula stevensoni</name>
    <dbReference type="NCBI Taxonomy" id="69355"/>
    <lineage>
        <taxon>Eukaryota</taxon>
        <taxon>Metazoa</taxon>
        <taxon>Ecdysozoa</taxon>
        <taxon>Arthropoda</taxon>
        <taxon>Crustacea</taxon>
        <taxon>Oligostraca</taxon>
        <taxon>Ostracoda</taxon>
        <taxon>Podocopa</taxon>
        <taxon>Podocopida</taxon>
        <taxon>Darwinulocopina</taxon>
        <taxon>Darwinuloidea</taxon>
        <taxon>Darwinulidae</taxon>
        <taxon>Darwinula</taxon>
    </lineage>
</organism>
<dbReference type="InterPro" id="IPR000001">
    <property type="entry name" value="Kringle"/>
</dbReference>
<keyword evidence="7" id="KW-1185">Reference proteome</keyword>
<evidence type="ECO:0000313" key="6">
    <source>
        <dbReference type="EMBL" id="CAD7252054.1"/>
    </source>
</evidence>